<protein>
    <submittedName>
        <fullName evidence="1">Uncharacterized protein</fullName>
    </submittedName>
</protein>
<dbReference type="Proteomes" id="UP000193427">
    <property type="component" value="Chromosome"/>
</dbReference>
<dbReference type="AlphaFoldDB" id="A0A1W6L6D4"/>
<dbReference type="EMBL" id="CP015118">
    <property type="protein sequence ID" value="ARN19823.1"/>
    <property type="molecule type" value="Genomic_DNA"/>
</dbReference>
<organism evidence="1 2">
    <name type="scientific">Piscinibacter gummiphilus</name>
    <dbReference type="NCBI Taxonomy" id="946333"/>
    <lineage>
        <taxon>Bacteria</taxon>
        <taxon>Pseudomonadati</taxon>
        <taxon>Pseudomonadota</taxon>
        <taxon>Betaproteobacteria</taxon>
        <taxon>Burkholderiales</taxon>
        <taxon>Sphaerotilaceae</taxon>
        <taxon>Piscinibacter</taxon>
    </lineage>
</organism>
<accession>A0A1W6L6D4</accession>
<dbReference type="KEGG" id="rgu:A4W93_07800"/>
<dbReference type="OrthoDB" id="9149369at2"/>
<name>A0A1W6L6D4_9BURK</name>
<gene>
    <name evidence="1" type="ORF">A4W93_07800</name>
</gene>
<proteinExistence type="predicted"/>
<dbReference type="STRING" id="946333.A4W93_07800"/>
<evidence type="ECO:0000313" key="2">
    <source>
        <dbReference type="Proteomes" id="UP000193427"/>
    </source>
</evidence>
<sequence>MGFLDDLKRQADALKTQQTVDAASLARNAALTDAACKTTLAYFMELAPQLNVLQLRPRVRFSLDNRTPLDGLTRGDFKVDSRRKRHRDQEVFDHVVLHGVQTSGQTVTMTKDFPPEVERLEARLRQAGITADIDTRRDPDNGRLIHVQFRFVADVVLSVKLHPDHDQARVTFRIANLDALETVTAEFPAHAVGTGLLDELARWITGEPSQFLKLAENARRIEA</sequence>
<reference evidence="1 2" key="1">
    <citation type="submission" date="2016-04" db="EMBL/GenBank/DDBJ databases">
        <title>Complete genome sequence of natural rubber-degrading, novel Gram-negative bacterium, Rhizobacter gummiphilus strain NS21.</title>
        <authorList>
            <person name="Tabata M."/>
            <person name="Kasai D."/>
            <person name="Fukuda M."/>
        </authorList>
    </citation>
    <scope>NUCLEOTIDE SEQUENCE [LARGE SCALE GENOMIC DNA]</scope>
    <source>
        <strain evidence="1 2">NS21</strain>
    </source>
</reference>
<dbReference type="RefSeq" id="WP_085750091.1">
    <property type="nucleotide sequence ID" value="NZ_BSPR01000008.1"/>
</dbReference>
<keyword evidence="2" id="KW-1185">Reference proteome</keyword>
<evidence type="ECO:0000313" key="1">
    <source>
        <dbReference type="EMBL" id="ARN19823.1"/>
    </source>
</evidence>